<keyword evidence="1" id="KW-0732">Signal</keyword>
<feature type="signal peptide" evidence="1">
    <location>
        <begin position="1"/>
        <end position="20"/>
    </location>
</feature>
<feature type="chain" id="PRO_5015154292" evidence="1">
    <location>
        <begin position="21"/>
        <end position="33"/>
    </location>
</feature>
<feature type="non-terminal residue" evidence="2">
    <location>
        <position position="1"/>
    </location>
</feature>
<name>A0A2P5EJR4_TREOI</name>
<dbReference type="AlphaFoldDB" id="A0A2P5EJR4"/>
<evidence type="ECO:0000313" key="3">
    <source>
        <dbReference type="Proteomes" id="UP000237000"/>
    </source>
</evidence>
<organism evidence="2 3">
    <name type="scientific">Trema orientale</name>
    <name type="common">Charcoal tree</name>
    <name type="synonym">Celtis orientalis</name>
    <dbReference type="NCBI Taxonomy" id="63057"/>
    <lineage>
        <taxon>Eukaryota</taxon>
        <taxon>Viridiplantae</taxon>
        <taxon>Streptophyta</taxon>
        <taxon>Embryophyta</taxon>
        <taxon>Tracheophyta</taxon>
        <taxon>Spermatophyta</taxon>
        <taxon>Magnoliopsida</taxon>
        <taxon>eudicotyledons</taxon>
        <taxon>Gunneridae</taxon>
        <taxon>Pentapetalae</taxon>
        <taxon>rosids</taxon>
        <taxon>fabids</taxon>
        <taxon>Rosales</taxon>
        <taxon>Cannabaceae</taxon>
        <taxon>Trema</taxon>
    </lineage>
</organism>
<evidence type="ECO:0000313" key="2">
    <source>
        <dbReference type="EMBL" id="PON85798.1"/>
    </source>
</evidence>
<evidence type="ECO:0000256" key="1">
    <source>
        <dbReference type="SAM" id="SignalP"/>
    </source>
</evidence>
<keyword evidence="3" id="KW-1185">Reference proteome</keyword>
<dbReference type="InParanoid" id="A0A2P5EJR4"/>
<sequence>HLFLSSVLYLVLIQFPPFQPLPPPSQENEQLCI</sequence>
<gene>
    <name evidence="2" type="ORF">TorRG33x02_184070</name>
</gene>
<reference evidence="3" key="1">
    <citation type="submission" date="2016-06" db="EMBL/GenBank/DDBJ databases">
        <title>Parallel loss of symbiosis genes in relatives of nitrogen-fixing non-legume Parasponia.</title>
        <authorList>
            <person name="Van Velzen R."/>
            <person name="Holmer R."/>
            <person name="Bu F."/>
            <person name="Rutten L."/>
            <person name="Van Zeijl A."/>
            <person name="Liu W."/>
            <person name="Santuari L."/>
            <person name="Cao Q."/>
            <person name="Sharma T."/>
            <person name="Shen D."/>
            <person name="Roswanjaya Y."/>
            <person name="Wardhani T."/>
            <person name="Kalhor M.S."/>
            <person name="Jansen J."/>
            <person name="Van den Hoogen J."/>
            <person name="Gungor B."/>
            <person name="Hartog M."/>
            <person name="Hontelez J."/>
            <person name="Verver J."/>
            <person name="Yang W.-C."/>
            <person name="Schijlen E."/>
            <person name="Repin R."/>
            <person name="Schilthuizen M."/>
            <person name="Schranz E."/>
            <person name="Heidstra R."/>
            <person name="Miyata K."/>
            <person name="Fedorova E."/>
            <person name="Kohlen W."/>
            <person name="Bisseling T."/>
            <person name="Smit S."/>
            <person name="Geurts R."/>
        </authorList>
    </citation>
    <scope>NUCLEOTIDE SEQUENCE [LARGE SCALE GENOMIC DNA]</scope>
    <source>
        <strain evidence="3">cv. RG33-2</strain>
    </source>
</reference>
<dbReference type="Proteomes" id="UP000237000">
    <property type="component" value="Unassembled WGS sequence"/>
</dbReference>
<comment type="caution">
    <text evidence="2">The sequence shown here is derived from an EMBL/GenBank/DDBJ whole genome shotgun (WGS) entry which is preliminary data.</text>
</comment>
<accession>A0A2P5EJR4</accession>
<dbReference type="EMBL" id="JXTC01000142">
    <property type="protein sequence ID" value="PON85798.1"/>
    <property type="molecule type" value="Genomic_DNA"/>
</dbReference>
<protein>
    <submittedName>
        <fullName evidence="2">Uncharacterized protein</fullName>
    </submittedName>
</protein>
<proteinExistence type="predicted"/>